<dbReference type="AlphaFoldDB" id="A0A6C0IIL9"/>
<accession>A0A6C0IIL9</accession>
<dbReference type="SUPFAM" id="SSF55945">
    <property type="entry name" value="TATA-box binding protein-like"/>
    <property type="match status" value="1"/>
</dbReference>
<reference evidence="1" key="1">
    <citation type="journal article" date="2020" name="Nature">
        <title>Giant virus diversity and host interactions through global metagenomics.</title>
        <authorList>
            <person name="Schulz F."/>
            <person name="Roux S."/>
            <person name="Paez-Espino D."/>
            <person name="Jungbluth S."/>
            <person name="Walsh D.A."/>
            <person name="Denef V.J."/>
            <person name="McMahon K.D."/>
            <person name="Konstantinidis K.T."/>
            <person name="Eloe-Fadrosh E.A."/>
            <person name="Kyrpides N.C."/>
            <person name="Woyke T."/>
        </authorList>
    </citation>
    <scope>NUCLEOTIDE SEQUENCE</scope>
    <source>
        <strain evidence="1">GVMAG-M-3300023184-88</strain>
    </source>
</reference>
<evidence type="ECO:0000313" key="1">
    <source>
        <dbReference type="EMBL" id="QHT92335.1"/>
    </source>
</evidence>
<dbReference type="EMBL" id="MN740183">
    <property type="protein sequence ID" value="QHT92335.1"/>
    <property type="molecule type" value="Genomic_DNA"/>
</dbReference>
<dbReference type="Gene3D" id="3.30.310.10">
    <property type="entry name" value="TATA-Binding Protein"/>
    <property type="match status" value="2"/>
</dbReference>
<name>A0A6C0IIL9_9ZZZZ</name>
<sequence length="292" mass="33070">MATALKPSMTSELKCLESGPYTKTALRVSTMVITAHWGALIQLDKLFELLKQHIIPLWYPGVGILKFEHKNKVLGSSYKDIFTNRKITSKSFFNQSTIVIRRRTEKEDSWKEVNVKLFANGGIQMTGITSESFAQKTIEWLLELLQSLPESPFVVSPSGDKPSIQRFSVQLINTDYALNKFINQDALHKILINEYNLFSMLEKTIYQGVNTKFFFNTSNSGKGICQCEQFCKGQGTGHGEGECKRITMSIFRTGRIIITGARKIYQIEAAYDFLNTVFDKHHATVLYAPNTA</sequence>
<proteinExistence type="predicted"/>
<protein>
    <submittedName>
        <fullName evidence="1">Uncharacterized protein</fullName>
    </submittedName>
</protein>
<dbReference type="InterPro" id="IPR012295">
    <property type="entry name" value="TBP_dom_sf"/>
</dbReference>
<organism evidence="1">
    <name type="scientific">viral metagenome</name>
    <dbReference type="NCBI Taxonomy" id="1070528"/>
    <lineage>
        <taxon>unclassified sequences</taxon>
        <taxon>metagenomes</taxon>
        <taxon>organismal metagenomes</taxon>
    </lineage>
</organism>